<evidence type="ECO:0000313" key="1">
    <source>
        <dbReference type="EMBL" id="MEV4286953.1"/>
    </source>
</evidence>
<evidence type="ECO:0000313" key="2">
    <source>
        <dbReference type="Proteomes" id="UP001552427"/>
    </source>
</evidence>
<dbReference type="RefSeq" id="WP_364449747.1">
    <property type="nucleotide sequence ID" value="NZ_JBFARM010000004.1"/>
</dbReference>
<comment type="caution">
    <text evidence="1">The sequence shown here is derived from an EMBL/GenBank/DDBJ whole genome shotgun (WGS) entry which is preliminary data.</text>
</comment>
<dbReference type="InterPro" id="IPR001387">
    <property type="entry name" value="Cro/C1-type_HTH"/>
</dbReference>
<accession>A0ABV3H339</accession>
<gene>
    <name evidence="1" type="ORF">AB0K40_15730</name>
</gene>
<dbReference type="CDD" id="cd00093">
    <property type="entry name" value="HTH_XRE"/>
    <property type="match status" value="1"/>
</dbReference>
<keyword evidence="2" id="KW-1185">Reference proteome</keyword>
<name>A0ABV3H339_9ACTN</name>
<evidence type="ECO:0008006" key="3">
    <source>
        <dbReference type="Google" id="ProtNLM"/>
    </source>
</evidence>
<protein>
    <recommendedName>
        <fullName evidence="3">Helix-turn-helix transcriptional regulator</fullName>
    </recommendedName>
</protein>
<sequence>MATELPAWAVRLRAERRNRFWSQKEMARHLVEAAGDDVRARLPSRESIVRRIKAYEAGHNQPDDPYRLLYARAFGLAENDLFEPERRPVPTVTAAPDPELYERITKALAHPQRVDTATIEWVERCLEEHRRAEDTMGSGPLLPVVRAQLDAVTVLAQGTPGPLAGRVAGLLGQYAQFVAWMCQDSGELIRAAGEHPEDEPPWMYFYDDGWFDMQRGMAELALGDGRRAVRFLDRGLATLPSAYRRDRAWLGRMPWPAMWRPPKSSRSRWLPTRWRSTATPPATCAFWLPRCTPSVRRAGSAFTLP</sequence>
<dbReference type="EMBL" id="JBFARM010000004">
    <property type="protein sequence ID" value="MEV4286953.1"/>
    <property type="molecule type" value="Genomic_DNA"/>
</dbReference>
<proteinExistence type="predicted"/>
<organism evidence="1 2">
    <name type="scientific">Nonomuraea bangladeshensis</name>
    <dbReference type="NCBI Taxonomy" id="404385"/>
    <lineage>
        <taxon>Bacteria</taxon>
        <taxon>Bacillati</taxon>
        <taxon>Actinomycetota</taxon>
        <taxon>Actinomycetes</taxon>
        <taxon>Streptosporangiales</taxon>
        <taxon>Streptosporangiaceae</taxon>
        <taxon>Nonomuraea</taxon>
    </lineage>
</organism>
<reference evidence="1 2" key="1">
    <citation type="submission" date="2024-06" db="EMBL/GenBank/DDBJ databases">
        <title>The Natural Products Discovery Center: Release of the First 8490 Sequenced Strains for Exploring Actinobacteria Biosynthetic Diversity.</title>
        <authorList>
            <person name="Kalkreuter E."/>
            <person name="Kautsar S.A."/>
            <person name="Yang D."/>
            <person name="Bader C.D."/>
            <person name="Teijaro C.N."/>
            <person name="Fluegel L."/>
            <person name="Davis C.M."/>
            <person name="Simpson J.R."/>
            <person name="Lauterbach L."/>
            <person name="Steele A.D."/>
            <person name="Gui C."/>
            <person name="Meng S."/>
            <person name="Li G."/>
            <person name="Viehrig K."/>
            <person name="Ye F."/>
            <person name="Su P."/>
            <person name="Kiefer A.F."/>
            <person name="Nichols A."/>
            <person name="Cepeda A.J."/>
            <person name="Yan W."/>
            <person name="Fan B."/>
            <person name="Jiang Y."/>
            <person name="Adhikari A."/>
            <person name="Zheng C.-J."/>
            <person name="Schuster L."/>
            <person name="Cowan T.M."/>
            <person name="Smanski M.J."/>
            <person name="Chevrette M.G."/>
            <person name="De Carvalho L.P.S."/>
            <person name="Shen B."/>
        </authorList>
    </citation>
    <scope>NUCLEOTIDE SEQUENCE [LARGE SCALE GENOMIC DNA]</scope>
    <source>
        <strain evidence="1 2">NPDC049574</strain>
    </source>
</reference>
<dbReference type="Proteomes" id="UP001552427">
    <property type="component" value="Unassembled WGS sequence"/>
</dbReference>